<accession>A0ABT9Y8K9</accession>
<dbReference type="Gene3D" id="3.40.50.720">
    <property type="entry name" value="NAD(P)-binding Rossmann-like Domain"/>
    <property type="match status" value="1"/>
</dbReference>
<sequence length="253" mass="27828">MNLFDIKNKKAIVTGSTRGLGYSMAEGLMQAGAEVVIVGTSDKVYDVAEKFCKNGFRCHGVKGNFEKREEVYNVFRQAVEKLSGELDILVTSHGIQRRYSAEVFPVEEWDKVLNVNLNSVFILCQEAAKIMLKKGYGKIVTIASMVSFFGGQTVPAYSAAKGGIAQMTKEMSNDWLARGININAIAPGYMATEMNEALLDKNNPRYKEITDRIPAHRWGTGEDMKGPCNFLCSRASDYLGGAIIPVDGGYLVK</sequence>
<dbReference type="PANTHER" id="PTHR42760:SF5">
    <property type="entry name" value="2-DEHYDRO-3-DEOXY-D-GLUCONATE 5-DEHYDROGENASE"/>
    <property type="match status" value="1"/>
</dbReference>
<dbReference type="PANTHER" id="PTHR42760">
    <property type="entry name" value="SHORT-CHAIN DEHYDROGENASES/REDUCTASES FAMILY MEMBER"/>
    <property type="match status" value="1"/>
</dbReference>
<dbReference type="EC" id="1.1.1.125" evidence="4"/>
<dbReference type="InterPro" id="IPR002347">
    <property type="entry name" value="SDR_fam"/>
</dbReference>
<dbReference type="PROSITE" id="PS00061">
    <property type="entry name" value="ADH_SHORT"/>
    <property type="match status" value="1"/>
</dbReference>
<reference evidence="4 5" key="1">
    <citation type="submission" date="2023-07" db="EMBL/GenBank/DDBJ databases">
        <title>Genomic Encyclopedia of Type Strains, Phase IV (KMG-IV): sequencing the most valuable type-strain genomes for metagenomic binning, comparative biology and taxonomic classification.</title>
        <authorList>
            <person name="Goeker M."/>
        </authorList>
    </citation>
    <scope>NUCLEOTIDE SEQUENCE [LARGE SCALE GENOMIC DNA]</scope>
    <source>
        <strain evidence="4 5">DSM 16980</strain>
    </source>
</reference>
<dbReference type="InterPro" id="IPR020904">
    <property type="entry name" value="Sc_DH/Rdtase_CS"/>
</dbReference>
<evidence type="ECO:0000313" key="5">
    <source>
        <dbReference type="Proteomes" id="UP001239167"/>
    </source>
</evidence>
<protein>
    <submittedName>
        <fullName evidence="4">2-deoxy-D-gluconate 3-dehydrogenase</fullName>
        <ecNumber evidence="4">1.1.1.125</ecNumber>
    </submittedName>
</protein>
<name>A0ABT9Y8K9_9FIRM</name>
<dbReference type="InterPro" id="IPR036291">
    <property type="entry name" value="NAD(P)-bd_dom_sf"/>
</dbReference>
<keyword evidence="5" id="KW-1185">Reference proteome</keyword>
<proteinExistence type="inferred from homology"/>
<dbReference type="RefSeq" id="WP_196604256.1">
    <property type="nucleotide sequence ID" value="NZ_CP116940.1"/>
</dbReference>
<comment type="caution">
    <text evidence="4">The sequence shown here is derived from an EMBL/GenBank/DDBJ whole genome shotgun (WGS) entry which is preliminary data.</text>
</comment>
<dbReference type="Pfam" id="PF00106">
    <property type="entry name" value="adh_short"/>
    <property type="match status" value="1"/>
</dbReference>
<evidence type="ECO:0000256" key="2">
    <source>
        <dbReference type="ARBA" id="ARBA00023002"/>
    </source>
</evidence>
<evidence type="ECO:0000256" key="3">
    <source>
        <dbReference type="RuleBase" id="RU000363"/>
    </source>
</evidence>
<dbReference type="PRINTS" id="PR00081">
    <property type="entry name" value="GDHRDH"/>
</dbReference>
<comment type="similarity">
    <text evidence="1 3">Belongs to the short-chain dehydrogenases/reductases (SDR) family.</text>
</comment>
<dbReference type="Proteomes" id="UP001239167">
    <property type="component" value="Unassembled WGS sequence"/>
</dbReference>
<dbReference type="EMBL" id="JAUSUE010000011">
    <property type="protein sequence ID" value="MDQ0203983.1"/>
    <property type="molecule type" value="Genomic_DNA"/>
</dbReference>
<keyword evidence="2 4" id="KW-0560">Oxidoreductase</keyword>
<dbReference type="GO" id="GO:0008678">
    <property type="term" value="F:2-deoxy-D-gluconate 3-dehydrogenase activity"/>
    <property type="evidence" value="ECO:0007669"/>
    <property type="project" value="UniProtKB-EC"/>
</dbReference>
<organism evidence="4 5">
    <name type="scientific">Pectinatus haikarae</name>
    <dbReference type="NCBI Taxonomy" id="349096"/>
    <lineage>
        <taxon>Bacteria</taxon>
        <taxon>Bacillati</taxon>
        <taxon>Bacillota</taxon>
        <taxon>Negativicutes</taxon>
        <taxon>Selenomonadales</taxon>
        <taxon>Selenomonadaceae</taxon>
        <taxon>Pectinatus</taxon>
    </lineage>
</organism>
<dbReference type="PRINTS" id="PR00080">
    <property type="entry name" value="SDRFAMILY"/>
</dbReference>
<gene>
    <name evidence="4" type="ORF">J2S01_001703</name>
</gene>
<evidence type="ECO:0000313" key="4">
    <source>
        <dbReference type="EMBL" id="MDQ0203983.1"/>
    </source>
</evidence>
<dbReference type="SUPFAM" id="SSF51735">
    <property type="entry name" value="NAD(P)-binding Rossmann-fold domains"/>
    <property type="match status" value="1"/>
</dbReference>
<evidence type="ECO:0000256" key="1">
    <source>
        <dbReference type="ARBA" id="ARBA00006484"/>
    </source>
</evidence>